<protein>
    <recommendedName>
        <fullName evidence="2">Replication protein A OB domain-containing protein</fullName>
    </recommendedName>
</protein>
<dbReference type="CDD" id="cd04481">
    <property type="entry name" value="RPA1_DBD_B_like"/>
    <property type="match status" value="1"/>
</dbReference>
<evidence type="ECO:0000259" key="2">
    <source>
        <dbReference type="Pfam" id="PF16900"/>
    </source>
</evidence>
<dbReference type="InterPro" id="IPR012340">
    <property type="entry name" value="NA-bd_OB-fold"/>
</dbReference>
<reference evidence="3 4" key="1">
    <citation type="submission" date="2020-02" db="EMBL/GenBank/DDBJ databases">
        <authorList>
            <person name="Ma Q."/>
            <person name="Huang Y."/>
            <person name="Song X."/>
            <person name="Pei D."/>
        </authorList>
    </citation>
    <scope>NUCLEOTIDE SEQUENCE [LARGE SCALE GENOMIC DNA]</scope>
    <source>
        <strain evidence="3">Sxm20200214</strain>
        <tissue evidence="3">Leaf</tissue>
    </source>
</reference>
<evidence type="ECO:0000256" key="1">
    <source>
        <dbReference type="ARBA" id="ARBA00023125"/>
    </source>
</evidence>
<accession>A0A8X7SKB4</accession>
<dbReference type="OrthoDB" id="1112922at2759"/>
<dbReference type="GO" id="GO:0003677">
    <property type="term" value="F:DNA binding"/>
    <property type="evidence" value="ECO:0007669"/>
    <property type="project" value="UniProtKB-KW"/>
</dbReference>
<organism evidence="3 4">
    <name type="scientific">Brassica carinata</name>
    <name type="common">Ethiopian mustard</name>
    <name type="synonym">Abyssinian cabbage</name>
    <dbReference type="NCBI Taxonomy" id="52824"/>
    <lineage>
        <taxon>Eukaryota</taxon>
        <taxon>Viridiplantae</taxon>
        <taxon>Streptophyta</taxon>
        <taxon>Embryophyta</taxon>
        <taxon>Tracheophyta</taxon>
        <taxon>Spermatophyta</taxon>
        <taxon>Magnoliopsida</taxon>
        <taxon>eudicotyledons</taxon>
        <taxon>Gunneridae</taxon>
        <taxon>Pentapetalae</taxon>
        <taxon>rosids</taxon>
        <taxon>malvids</taxon>
        <taxon>Brassicales</taxon>
        <taxon>Brassicaceae</taxon>
        <taxon>Brassiceae</taxon>
        <taxon>Brassica</taxon>
    </lineage>
</organism>
<dbReference type="Gene3D" id="2.40.50.140">
    <property type="entry name" value="Nucleic acid-binding proteins"/>
    <property type="match status" value="1"/>
</dbReference>
<evidence type="ECO:0000313" key="4">
    <source>
        <dbReference type="Proteomes" id="UP000886595"/>
    </source>
</evidence>
<evidence type="ECO:0000313" key="3">
    <source>
        <dbReference type="EMBL" id="KAG2307270.1"/>
    </source>
</evidence>
<dbReference type="Pfam" id="PF16900">
    <property type="entry name" value="REPA_OB_2"/>
    <property type="match status" value="1"/>
</dbReference>
<proteinExistence type="predicted"/>
<dbReference type="EMBL" id="JAAMPC010000006">
    <property type="protein sequence ID" value="KAG2307270.1"/>
    <property type="molecule type" value="Genomic_DNA"/>
</dbReference>
<dbReference type="Proteomes" id="UP000886595">
    <property type="component" value="Unassembled WGS sequence"/>
</dbReference>
<dbReference type="AlphaFoldDB" id="A0A8X7SKB4"/>
<feature type="domain" description="Replication protein A OB" evidence="2">
    <location>
        <begin position="35"/>
        <end position="116"/>
    </location>
</feature>
<gene>
    <name evidence="3" type="ORF">Bca52824_027018</name>
</gene>
<dbReference type="SUPFAM" id="SSF50249">
    <property type="entry name" value="Nucleic acid-binding proteins"/>
    <property type="match status" value="2"/>
</dbReference>
<dbReference type="InterPro" id="IPR031657">
    <property type="entry name" value="REPA_OB_2"/>
</dbReference>
<sequence length="303" mass="34373">MTILTDTMISRSNYLNDSEFLDLASYEKIGNGTCKPNFLIDVMGQVTDLAAVATVQVKGIDTKRVNVYVMKGTGNEVACCLWGKCAEQFEKHSEETTSDIEICLIRFAKIKEYRGEIQITNAFDASLLFLNPTMKEAVEFKKLVEKSHLPLALFDQKNEKKMMTTVKDDWDVVDVRCISEILLSVEGTEIQCTCKSLFLERVKKLQIGQWRYLENFTLYLNTGIRRQTSHKCKIRITSDSIVTKSPVNTYEVHLNDHNIEGSSGDVSTSCSKRKEGDLDLNDMNSTSKKLCAKKLIMEKTEED</sequence>
<keyword evidence="4" id="KW-1185">Reference proteome</keyword>
<keyword evidence="1" id="KW-0238">DNA-binding</keyword>
<comment type="caution">
    <text evidence="3">The sequence shown here is derived from an EMBL/GenBank/DDBJ whole genome shotgun (WGS) entry which is preliminary data.</text>
</comment>
<name>A0A8X7SKB4_BRACI</name>